<accession>A0ABT9Q935</accession>
<keyword evidence="3" id="KW-1185">Reference proteome</keyword>
<proteinExistence type="predicted"/>
<gene>
    <name evidence="2" type="ORF">J2853_002468</name>
</gene>
<comment type="caution">
    <text evidence="2">The sequence shown here is derived from an EMBL/GenBank/DDBJ whole genome shotgun (WGS) entry which is preliminary data.</text>
</comment>
<dbReference type="RefSeq" id="WP_307557341.1">
    <property type="nucleotide sequence ID" value="NZ_JAUSQU010000001.1"/>
</dbReference>
<evidence type="ECO:0000313" key="3">
    <source>
        <dbReference type="Proteomes" id="UP001225356"/>
    </source>
</evidence>
<feature type="region of interest" description="Disordered" evidence="1">
    <location>
        <begin position="33"/>
        <end position="65"/>
    </location>
</feature>
<reference evidence="2 3" key="1">
    <citation type="submission" date="2023-07" db="EMBL/GenBank/DDBJ databases">
        <title>Sequencing the genomes of 1000 actinobacteria strains.</title>
        <authorList>
            <person name="Klenk H.-P."/>
        </authorList>
    </citation>
    <scope>NUCLEOTIDE SEQUENCE [LARGE SCALE GENOMIC DNA]</scope>
    <source>
        <strain evidence="2 3">DSM 46740</strain>
    </source>
</reference>
<organism evidence="2 3">
    <name type="scientific">Streptosporangium lutulentum</name>
    <dbReference type="NCBI Taxonomy" id="1461250"/>
    <lineage>
        <taxon>Bacteria</taxon>
        <taxon>Bacillati</taxon>
        <taxon>Actinomycetota</taxon>
        <taxon>Actinomycetes</taxon>
        <taxon>Streptosporangiales</taxon>
        <taxon>Streptosporangiaceae</taxon>
        <taxon>Streptosporangium</taxon>
    </lineage>
</organism>
<evidence type="ECO:0008006" key="4">
    <source>
        <dbReference type="Google" id="ProtNLM"/>
    </source>
</evidence>
<dbReference type="Proteomes" id="UP001225356">
    <property type="component" value="Unassembled WGS sequence"/>
</dbReference>
<dbReference type="EMBL" id="JAUSQU010000001">
    <property type="protein sequence ID" value="MDP9843257.1"/>
    <property type="molecule type" value="Genomic_DNA"/>
</dbReference>
<protein>
    <recommendedName>
        <fullName evidence="4">DUF551 domain-containing protein</fullName>
    </recommendedName>
</protein>
<sequence length="106" mass="11768">MYVYRNSNTGDCWETPKRSVRLDHLSNWLLIDAPEEAPDPDPEPVPAPSTVTIPMVPSRSTRPLDTEPKAEWVAYAVHCGMAEKDAKALSKASLVKEFGQEEDNDG</sequence>
<name>A0ABT9Q935_9ACTN</name>
<feature type="compositionally biased region" description="Acidic residues" evidence="1">
    <location>
        <begin position="33"/>
        <end position="42"/>
    </location>
</feature>
<evidence type="ECO:0000313" key="2">
    <source>
        <dbReference type="EMBL" id="MDP9843257.1"/>
    </source>
</evidence>
<evidence type="ECO:0000256" key="1">
    <source>
        <dbReference type="SAM" id="MobiDB-lite"/>
    </source>
</evidence>